<sequence>PNTIVAKAATAVEATPEAAESVYELWKPVLEKVEVFASLVESIGDLHPYAKIASTVLLSVVKPVIDQDKRDNAIANLLEAMDDLYGLVNKSDLLGGLDEYRQVLLKNMSKKTKECAEFIQKEAQFTNFWIRAGTNVISGSHVDNQVRDFTEAFVDLRRSFTEAGVLEAEIRVADLANRSKLSPFPFSVSPSFLSTAQGITNGLPHVPGAGLNSAKTCLAGTRVKTLCALQDWINDPKPDAPRVLFLLGGAGAGKSSIAHSIGVHFEAQHRLGSFFCFNRTFQAERPPNRVFRTIARDLANWNPTFRHALANVLRDQSDLAGSVDITKQWEGLVLRPLKTVPWIGPVVVVIDAFDESSSADAPERRLLLKLLTEGSRELPPNFRILITSRPEHDVMRIVHPSKDNHLHVSHVTLDDDKVEATSDIERYVRHELVPDDSLSDEALHDEDFRLLVTKAEGLFQWAATACRVVLQNPAFLTLRERFELRLRPMLRGGPSSLDDLYRTILEQLFKLEPEAAERFRSVMAQILCASSPLSIDSLHELRRHATGTQKDEVALVVAYMGSLLSGVSTRTFPIQPLHTSFRDFLVDETRSGEWFVDLARGHSIMALGCLRVMNYRLAFNICRLETSYILNRDIPDLDSRLSTYVPQSLLYAACNWKDHLATTHPSDLQQELSSFLREKLLFWFELLSLLKCVNRAAPSLEAALKGYDDSGSDPSKKLLRDAISFVRRFAGVIAQAAPHIYISALPFSPTSSRVRNNYLPYFPCLPLVDGIRDRWPRAHAVLSRHTDIVRSVAYSPDGRSIVSGSDDRTVRVWDAETGEAIHELSCGDWVLGVAFSPDGHHIAAVLNDSTVWIWDSTTGEAVCEPLRGHEDAVWCVAYSPDGRLIASGDGDGRICIWFTETHGMVNQPILAHSSDVHCVAFSPTSQYIASGSDDDTVQVWDAVEGRAVGKPFEGHTNRVTSVLFSLDGLRIVSGSWDSTIRIWDFETHQTLKTISHDLLDDVWSLALSPDGRRIISGSENGSVLIWDVKTHGIVAGPFVGHSSYVRAVSFSPDGRHVVSCSDDMTIRIWSTEKSTSVESPGDVSPDTSNPAVTSVAYSPDGRRIISGSIDGTINGWDADTGKSIGRHPEGHSNRINRIRFSPDGGRFVSASGDHTLRVWDSTTLQPLGEPLRGHTNWVWDADYSPDGRRIVSCSDDGTIRIWDAETYKCLVGPLDGHEDWVRCVAWSPDGKHIASGSDDWTVRVWDAETGHAVGEPFWGHKGWVLSVSWSMDGRYVLSSSEDGTIRFWNTEKWEEEGETLRGH</sequence>
<feature type="repeat" description="WD" evidence="3">
    <location>
        <begin position="1128"/>
        <end position="1169"/>
    </location>
</feature>
<gene>
    <name evidence="6" type="ORF">DICSQDRAFT_23971</name>
</gene>
<dbReference type="InterPro" id="IPR015943">
    <property type="entry name" value="WD40/YVTN_repeat-like_dom_sf"/>
</dbReference>
<dbReference type="GeneID" id="18841633"/>
<evidence type="ECO:0000256" key="3">
    <source>
        <dbReference type="PROSITE-ProRule" id="PRU00221"/>
    </source>
</evidence>
<feature type="repeat" description="WD" evidence="3">
    <location>
        <begin position="1214"/>
        <end position="1255"/>
    </location>
</feature>
<feature type="region of interest" description="Disordered" evidence="4">
    <location>
        <begin position="1072"/>
        <end position="1095"/>
    </location>
</feature>
<evidence type="ECO:0000259" key="5">
    <source>
        <dbReference type="PROSITE" id="PS50837"/>
    </source>
</evidence>
<dbReference type="InterPro" id="IPR011047">
    <property type="entry name" value="Quinoprotein_ADH-like_sf"/>
</dbReference>
<reference evidence="6 7" key="1">
    <citation type="journal article" date="2012" name="Science">
        <title>The Paleozoic origin of enzymatic lignin decomposition reconstructed from 31 fungal genomes.</title>
        <authorList>
            <person name="Floudas D."/>
            <person name="Binder M."/>
            <person name="Riley R."/>
            <person name="Barry K."/>
            <person name="Blanchette R.A."/>
            <person name="Henrissat B."/>
            <person name="Martinez A.T."/>
            <person name="Otillar R."/>
            <person name="Spatafora J.W."/>
            <person name="Yadav J.S."/>
            <person name="Aerts A."/>
            <person name="Benoit I."/>
            <person name="Boyd A."/>
            <person name="Carlson A."/>
            <person name="Copeland A."/>
            <person name="Coutinho P.M."/>
            <person name="de Vries R.P."/>
            <person name="Ferreira P."/>
            <person name="Findley K."/>
            <person name="Foster B."/>
            <person name="Gaskell J."/>
            <person name="Glotzer D."/>
            <person name="Gorecki P."/>
            <person name="Heitman J."/>
            <person name="Hesse C."/>
            <person name="Hori C."/>
            <person name="Igarashi K."/>
            <person name="Jurgens J.A."/>
            <person name="Kallen N."/>
            <person name="Kersten P."/>
            <person name="Kohler A."/>
            <person name="Kuees U."/>
            <person name="Kumar T.K.A."/>
            <person name="Kuo A."/>
            <person name="LaButti K."/>
            <person name="Larrondo L.F."/>
            <person name="Lindquist E."/>
            <person name="Ling A."/>
            <person name="Lombard V."/>
            <person name="Lucas S."/>
            <person name="Lundell T."/>
            <person name="Martin R."/>
            <person name="McLaughlin D.J."/>
            <person name="Morgenstern I."/>
            <person name="Morin E."/>
            <person name="Murat C."/>
            <person name="Nagy L.G."/>
            <person name="Nolan M."/>
            <person name="Ohm R.A."/>
            <person name="Patyshakuliyeva A."/>
            <person name="Rokas A."/>
            <person name="Ruiz-Duenas F.J."/>
            <person name="Sabat G."/>
            <person name="Salamov A."/>
            <person name="Samejima M."/>
            <person name="Schmutz J."/>
            <person name="Slot J.C."/>
            <person name="St John F."/>
            <person name="Stenlid J."/>
            <person name="Sun H."/>
            <person name="Sun S."/>
            <person name="Syed K."/>
            <person name="Tsang A."/>
            <person name="Wiebenga A."/>
            <person name="Young D."/>
            <person name="Pisabarro A."/>
            <person name="Eastwood D.C."/>
            <person name="Martin F."/>
            <person name="Cullen D."/>
            <person name="Grigoriev I.V."/>
            <person name="Hibbett D.S."/>
        </authorList>
    </citation>
    <scope>NUCLEOTIDE SEQUENCE [LARGE SCALE GENOMIC DNA]</scope>
    <source>
        <strain evidence="6 7">LYAD-421 SS1</strain>
    </source>
</reference>
<dbReference type="PROSITE" id="PS50294">
    <property type="entry name" value="WD_REPEATS_REGION"/>
    <property type="match status" value="11"/>
</dbReference>
<dbReference type="PROSITE" id="PS50082">
    <property type="entry name" value="WD_REPEATS_2"/>
    <property type="match status" value="12"/>
</dbReference>
<feature type="repeat" description="WD" evidence="3">
    <location>
        <begin position="1002"/>
        <end position="1030"/>
    </location>
</feature>
<keyword evidence="2" id="KW-0677">Repeat</keyword>
<dbReference type="Pfam" id="PF00400">
    <property type="entry name" value="WD40"/>
    <property type="match status" value="12"/>
</dbReference>
<protein>
    <recommendedName>
        <fullName evidence="5">NACHT domain-containing protein</fullName>
    </recommendedName>
</protein>
<evidence type="ECO:0000256" key="1">
    <source>
        <dbReference type="ARBA" id="ARBA00022574"/>
    </source>
</evidence>
<dbReference type="PRINTS" id="PR00320">
    <property type="entry name" value="GPROTEINBRPT"/>
</dbReference>
<dbReference type="Gene3D" id="2.130.10.10">
    <property type="entry name" value="YVTN repeat-like/Quinoprotein amine dehydrogenase"/>
    <property type="match status" value="5"/>
</dbReference>
<evidence type="ECO:0000256" key="2">
    <source>
        <dbReference type="ARBA" id="ARBA00022737"/>
    </source>
</evidence>
<keyword evidence="1 3" id="KW-0853">WD repeat</keyword>
<dbReference type="PANTHER" id="PTHR19848">
    <property type="entry name" value="WD40 REPEAT PROTEIN"/>
    <property type="match status" value="1"/>
</dbReference>
<feature type="repeat" description="WD" evidence="3">
    <location>
        <begin position="909"/>
        <end position="950"/>
    </location>
</feature>
<dbReference type="InterPro" id="IPR020472">
    <property type="entry name" value="WD40_PAC1"/>
</dbReference>
<dbReference type="SUPFAM" id="SSF50978">
    <property type="entry name" value="WD40 repeat-like"/>
    <property type="match status" value="1"/>
</dbReference>
<feature type="repeat" description="WD" evidence="3">
    <location>
        <begin position="1171"/>
        <end position="1212"/>
    </location>
</feature>
<organism evidence="6 7">
    <name type="scientific">Dichomitus squalens (strain LYAD-421)</name>
    <name type="common">Western red white-rot fungus</name>
    <dbReference type="NCBI Taxonomy" id="732165"/>
    <lineage>
        <taxon>Eukaryota</taxon>
        <taxon>Fungi</taxon>
        <taxon>Dikarya</taxon>
        <taxon>Basidiomycota</taxon>
        <taxon>Agaricomycotina</taxon>
        <taxon>Agaricomycetes</taxon>
        <taxon>Polyporales</taxon>
        <taxon>Polyporaceae</taxon>
        <taxon>Dichomitus</taxon>
    </lineage>
</organism>
<evidence type="ECO:0000313" key="7">
    <source>
        <dbReference type="Proteomes" id="UP000053319"/>
    </source>
</evidence>
<dbReference type="PANTHER" id="PTHR19848:SF8">
    <property type="entry name" value="F-BOX AND WD REPEAT DOMAIN CONTAINING 7"/>
    <property type="match status" value="1"/>
</dbReference>
<feature type="repeat" description="WD" evidence="3">
    <location>
        <begin position="866"/>
        <end position="897"/>
    </location>
</feature>
<feature type="non-terminal residue" evidence="6">
    <location>
        <position position="1303"/>
    </location>
</feature>
<dbReference type="KEGG" id="dsq:DICSQDRAFT_23971"/>
<dbReference type="InterPro" id="IPR056884">
    <property type="entry name" value="NPHP3-like_N"/>
</dbReference>
<dbReference type="InterPro" id="IPR007111">
    <property type="entry name" value="NACHT_NTPase"/>
</dbReference>
<dbReference type="SUPFAM" id="SSF52540">
    <property type="entry name" value="P-loop containing nucleoside triphosphate hydrolases"/>
    <property type="match status" value="1"/>
</dbReference>
<dbReference type="HOGENOM" id="CLU_000288_6_3_1"/>
<feature type="repeat" description="WD" evidence="3">
    <location>
        <begin position="1085"/>
        <end position="1126"/>
    </location>
</feature>
<feature type="repeat" description="WD" evidence="3">
    <location>
        <begin position="952"/>
        <end position="993"/>
    </location>
</feature>
<feature type="repeat" description="WD" evidence="3">
    <location>
        <begin position="830"/>
        <end position="864"/>
    </location>
</feature>
<feature type="repeat" description="WD" evidence="3">
    <location>
        <begin position="782"/>
        <end position="823"/>
    </location>
</feature>
<accession>R7SRG3</accession>
<dbReference type="InterPro" id="IPR001680">
    <property type="entry name" value="WD40_rpt"/>
</dbReference>
<dbReference type="InterPro" id="IPR019775">
    <property type="entry name" value="WD40_repeat_CS"/>
</dbReference>
<feature type="repeat" description="WD" evidence="3">
    <location>
        <begin position="1257"/>
        <end position="1291"/>
    </location>
</feature>
<feature type="domain" description="NACHT" evidence="5">
    <location>
        <begin position="242"/>
        <end position="390"/>
    </location>
</feature>
<dbReference type="Proteomes" id="UP000053319">
    <property type="component" value="Unassembled WGS sequence"/>
</dbReference>
<evidence type="ECO:0000313" key="6">
    <source>
        <dbReference type="EMBL" id="EJF58651.1"/>
    </source>
</evidence>
<dbReference type="PROSITE" id="PS50837">
    <property type="entry name" value="NACHT"/>
    <property type="match status" value="1"/>
</dbReference>
<dbReference type="RefSeq" id="XP_007368678.1">
    <property type="nucleotide sequence ID" value="XM_007368616.1"/>
</dbReference>
<dbReference type="Gene3D" id="3.40.50.300">
    <property type="entry name" value="P-loop containing nucleotide triphosphate hydrolases"/>
    <property type="match status" value="1"/>
</dbReference>
<dbReference type="SUPFAM" id="SSF50998">
    <property type="entry name" value="Quinoprotein alcohol dehydrogenase-like"/>
    <property type="match status" value="1"/>
</dbReference>
<dbReference type="SMART" id="SM00320">
    <property type="entry name" value="WD40"/>
    <property type="match status" value="12"/>
</dbReference>
<feature type="repeat" description="WD" evidence="3">
    <location>
        <begin position="1038"/>
        <end position="1079"/>
    </location>
</feature>
<dbReference type="Pfam" id="PF24883">
    <property type="entry name" value="NPHP3_N"/>
    <property type="match status" value="1"/>
</dbReference>
<dbReference type="OMA" id="RYWENIC"/>
<feature type="compositionally biased region" description="Polar residues" evidence="4">
    <location>
        <begin position="1085"/>
        <end position="1095"/>
    </location>
</feature>
<dbReference type="InterPro" id="IPR027417">
    <property type="entry name" value="P-loop_NTPase"/>
</dbReference>
<dbReference type="CDD" id="cd00200">
    <property type="entry name" value="WD40"/>
    <property type="match status" value="2"/>
</dbReference>
<name>R7SRG3_DICSQ</name>
<dbReference type="EMBL" id="JH719433">
    <property type="protein sequence ID" value="EJF58651.1"/>
    <property type="molecule type" value="Genomic_DNA"/>
</dbReference>
<evidence type="ECO:0000256" key="4">
    <source>
        <dbReference type="SAM" id="MobiDB-lite"/>
    </source>
</evidence>
<dbReference type="PROSITE" id="PS00678">
    <property type="entry name" value="WD_REPEATS_1"/>
    <property type="match status" value="8"/>
</dbReference>
<feature type="non-terminal residue" evidence="6">
    <location>
        <position position="1"/>
    </location>
</feature>
<dbReference type="InterPro" id="IPR036322">
    <property type="entry name" value="WD40_repeat_dom_sf"/>
</dbReference>
<proteinExistence type="predicted"/>